<dbReference type="OrthoDB" id="66620at2759"/>
<comment type="subcellular location">
    <subcellularLocation>
        <location evidence="1">Membrane</location>
        <topology evidence="1">Multi-pass membrane protein</topology>
    </subcellularLocation>
    <subcellularLocation>
        <location evidence="2">Plastid</location>
        <location evidence="2">Chloroplast</location>
    </subcellularLocation>
</comment>
<dbReference type="Proteomes" id="UP000011087">
    <property type="component" value="Unassembled WGS sequence"/>
</dbReference>
<evidence type="ECO:0000313" key="12">
    <source>
        <dbReference type="Proteomes" id="UP000011087"/>
    </source>
</evidence>
<evidence type="ECO:0000256" key="5">
    <source>
        <dbReference type="ARBA" id="ARBA00022741"/>
    </source>
</evidence>
<dbReference type="KEGG" id="gtt:GUITHDRAFT_69355"/>
<evidence type="ECO:0000256" key="1">
    <source>
        <dbReference type="ARBA" id="ARBA00004141"/>
    </source>
</evidence>
<dbReference type="GO" id="GO:0009507">
    <property type="term" value="C:chloroplast"/>
    <property type="evidence" value="ECO:0007669"/>
    <property type="project" value="UniProtKB-SubCell"/>
</dbReference>
<dbReference type="InterPro" id="IPR043926">
    <property type="entry name" value="ABCG_dom"/>
</dbReference>
<dbReference type="Gene3D" id="3.40.50.300">
    <property type="entry name" value="P-loop containing nucleotide triphosphate hydrolases"/>
    <property type="match status" value="1"/>
</dbReference>
<dbReference type="InterPro" id="IPR050352">
    <property type="entry name" value="ABCG_transporters"/>
</dbReference>
<evidence type="ECO:0000256" key="7">
    <source>
        <dbReference type="ARBA" id="ARBA00022989"/>
    </source>
</evidence>
<dbReference type="SMART" id="SM00382">
    <property type="entry name" value="AAA"/>
    <property type="match status" value="1"/>
</dbReference>
<dbReference type="Pfam" id="PF19055">
    <property type="entry name" value="ABC2_membrane_7"/>
    <property type="match status" value="1"/>
</dbReference>
<keyword evidence="5" id="KW-0547">Nucleotide-binding</keyword>
<protein>
    <recommendedName>
        <fullName evidence="9">ABC transporter domain-containing protein</fullName>
    </recommendedName>
</protein>
<keyword evidence="4" id="KW-0812">Transmembrane</keyword>
<sequence length="550" mass="60230">MALSVLLLAEVCSANIVIPESDRLNLCWDRVSCSLNKKGKSKVLLRDVCGQAKSGRLLAIMGPSGSGKTTLLNAISGQMLKSKGLALEGILQINGVDVAKLRKAYVRQDDIFYTQMTVRETLRFTARLRLPKKMDLQQKFDRVEEIIKVLGLQKCADTLVGGGKNRGISGGEKKRLNIACELIASPSLIFLDEPTTGLDSFQADKVVRALKNLTERGHTIIAVIHQPSGNVFNMFDDLLLLSEGRQIYHGEAKSLQSYLSRLGQPCPSWVTAGEHALNLISVNHESSVTEEGSHKLIDELANEFERKFAIKYRITDKAGAPSQTVKPHGPESSLLEQVKLLFARSWREISRNKGANIIKAVQQVSTALIYGSIYSFSNKQSSIQDRFGLCSLVAIGNTNLAIASTIRSFPKEKAIVMNDRSKNLYRALPYFASKVLSEVPLSAALSCLFGGILYPMVGFQKDINKFLSFMLINVVHSLSSSAVGLMLGAISPSSEVALAMLPPIVVLQIIFNGFNIAEENTPKLLAALPKMSVVRWGFEGLALNELRVKP</sequence>
<dbReference type="AlphaFoldDB" id="L1JI93"/>
<evidence type="ECO:0000259" key="9">
    <source>
        <dbReference type="PROSITE" id="PS50893"/>
    </source>
</evidence>
<dbReference type="InterPro" id="IPR017871">
    <property type="entry name" value="ABC_transporter-like_CS"/>
</dbReference>
<dbReference type="EMBL" id="JH992988">
    <property type="protein sequence ID" value="EKX47795.1"/>
    <property type="molecule type" value="Genomic_DNA"/>
</dbReference>
<dbReference type="PANTHER" id="PTHR48041:SF41">
    <property type="entry name" value="ABC TRANSPORTER G FAMILY"/>
    <property type="match status" value="1"/>
</dbReference>
<dbReference type="PaxDb" id="55529-EKX47795"/>
<dbReference type="Pfam" id="PF00005">
    <property type="entry name" value="ABC_tran"/>
    <property type="match status" value="1"/>
</dbReference>
<dbReference type="GO" id="GO:0016020">
    <property type="term" value="C:membrane"/>
    <property type="evidence" value="ECO:0007669"/>
    <property type="project" value="UniProtKB-SubCell"/>
</dbReference>
<reference evidence="12" key="2">
    <citation type="submission" date="2012-11" db="EMBL/GenBank/DDBJ databases">
        <authorList>
            <person name="Kuo A."/>
            <person name="Curtis B.A."/>
            <person name="Tanifuji G."/>
            <person name="Burki F."/>
            <person name="Gruber A."/>
            <person name="Irimia M."/>
            <person name="Maruyama S."/>
            <person name="Arias M.C."/>
            <person name="Ball S.G."/>
            <person name="Gile G.H."/>
            <person name="Hirakawa Y."/>
            <person name="Hopkins J.F."/>
            <person name="Rensing S.A."/>
            <person name="Schmutz J."/>
            <person name="Symeonidi A."/>
            <person name="Elias M."/>
            <person name="Eveleigh R.J."/>
            <person name="Herman E.K."/>
            <person name="Klute M.J."/>
            <person name="Nakayama T."/>
            <person name="Obornik M."/>
            <person name="Reyes-Prieto A."/>
            <person name="Armbrust E.V."/>
            <person name="Aves S.J."/>
            <person name="Beiko R.G."/>
            <person name="Coutinho P."/>
            <person name="Dacks J.B."/>
            <person name="Durnford D.G."/>
            <person name="Fast N.M."/>
            <person name="Green B.R."/>
            <person name="Grisdale C."/>
            <person name="Hempe F."/>
            <person name="Henrissat B."/>
            <person name="Hoppner M.P."/>
            <person name="Ishida K.-I."/>
            <person name="Kim E."/>
            <person name="Koreny L."/>
            <person name="Kroth P.G."/>
            <person name="Liu Y."/>
            <person name="Malik S.-B."/>
            <person name="Maier U.G."/>
            <person name="McRose D."/>
            <person name="Mock T."/>
            <person name="Neilson J.A."/>
            <person name="Onodera N.T."/>
            <person name="Poole A.M."/>
            <person name="Pritham E.J."/>
            <person name="Richards T.A."/>
            <person name="Rocap G."/>
            <person name="Roy S.W."/>
            <person name="Sarai C."/>
            <person name="Schaack S."/>
            <person name="Shirato S."/>
            <person name="Slamovits C.H."/>
            <person name="Spencer D.F."/>
            <person name="Suzuki S."/>
            <person name="Worden A.Z."/>
            <person name="Zauner S."/>
            <person name="Barry K."/>
            <person name="Bell C."/>
            <person name="Bharti A.K."/>
            <person name="Crow J.A."/>
            <person name="Grimwood J."/>
            <person name="Kramer R."/>
            <person name="Lindquist E."/>
            <person name="Lucas S."/>
            <person name="Salamov A."/>
            <person name="McFadden G.I."/>
            <person name="Lane C.E."/>
            <person name="Keeling P.J."/>
            <person name="Gray M.W."/>
            <person name="Grigoriev I.V."/>
            <person name="Archibald J.M."/>
        </authorList>
    </citation>
    <scope>NUCLEOTIDE SEQUENCE</scope>
    <source>
        <strain evidence="12">CCMP2712</strain>
    </source>
</reference>
<dbReference type="OMA" id="PWLAWIK"/>
<dbReference type="EnsemblProtists" id="EKX47795">
    <property type="protein sequence ID" value="EKX47795"/>
    <property type="gene ID" value="GUITHDRAFT_69355"/>
</dbReference>
<gene>
    <name evidence="10" type="ORF">GUITHDRAFT_69355</name>
</gene>
<dbReference type="InterPro" id="IPR003439">
    <property type="entry name" value="ABC_transporter-like_ATP-bd"/>
</dbReference>
<keyword evidence="7" id="KW-1133">Transmembrane helix</keyword>
<evidence type="ECO:0000313" key="10">
    <source>
        <dbReference type="EMBL" id="EKX47795.1"/>
    </source>
</evidence>
<keyword evidence="8" id="KW-0472">Membrane</keyword>
<dbReference type="Pfam" id="PF01061">
    <property type="entry name" value="ABC2_membrane"/>
    <property type="match status" value="1"/>
</dbReference>
<evidence type="ECO:0000256" key="4">
    <source>
        <dbReference type="ARBA" id="ARBA00022692"/>
    </source>
</evidence>
<keyword evidence="6" id="KW-0067">ATP-binding</keyword>
<dbReference type="eggNOG" id="KOG0061">
    <property type="taxonomic scope" value="Eukaryota"/>
</dbReference>
<proteinExistence type="predicted"/>
<keyword evidence="3" id="KW-0813">Transport</keyword>
<dbReference type="STRING" id="905079.L1JI93"/>
<dbReference type="SUPFAM" id="SSF52540">
    <property type="entry name" value="P-loop containing nucleoside triphosphate hydrolases"/>
    <property type="match status" value="1"/>
</dbReference>
<dbReference type="InterPro" id="IPR027417">
    <property type="entry name" value="P-loop_NTPase"/>
</dbReference>
<evidence type="ECO:0000256" key="3">
    <source>
        <dbReference type="ARBA" id="ARBA00022448"/>
    </source>
</evidence>
<dbReference type="PANTHER" id="PTHR48041">
    <property type="entry name" value="ABC TRANSPORTER G FAMILY MEMBER 28"/>
    <property type="match status" value="1"/>
</dbReference>
<dbReference type="CDD" id="cd03213">
    <property type="entry name" value="ABCG_EPDR"/>
    <property type="match status" value="1"/>
</dbReference>
<dbReference type="GO" id="GO:0016887">
    <property type="term" value="F:ATP hydrolysis activity"/>
    <property type="evidence" value="ECO:0007669"/>
    <property type="project" value="InterPro"/>
</dbReference>
<evidence type="ECO:0000313" key="11">
    <source>
        <dbReference type="EnsemblProtists" id="EKX47795"/>
    </source>
</evidence>
<reference evidence="11" key="3">
    <citation type="submission" date="2015-06" db="UniProtKB">
        <authorList>
            <consortium name="EnsemblProtists"/>
        </authorList>
    </citation>
    <scope>IDENTIFICATION</scope>
</reference>
<organism evidence="10">
    <name type="scientific">Guillardia theta (strain CCMP2712)</name>
    <name type="common">Cryptophyte</name>
    <dbReference type="NCBI Taxonomy" id="905079"/>
    <lineage>
        <taxon>Eukaryota</taxon>
        <taxon>Cryptophyceae</taxon>
        <taxon>Pyrenomonadales</taxon>
        <taxon>Geminigeraceae</taxon>
        <taxon>Guillardia</taxon>
    </lineage>
</organism>
<dbReference type="InterPro" id="IPR013525">
    <property type="entry name" value="ABC2_TM"/>
</dbReference>
<accession>L1JI93</accession>
<reference evidence="10 12" key="1">
    <citation type="journal article" date="2012" name="Nature">
        <title>Algal genomes reveal evolutionary mosaicism and the fate of nucleomorphs.</title>
        <authorList>
            <consortium name="DOE Joint Genome Institute"/>
            <person name="Curtis B.A."/>
            <person name="Tanifuji G."/>
            <person name="Burki F."/>
            <person name="Gruber A."/>
            <person name="Irimia M."/>
            <person name="Maruyama S."/>
            <person name="Arias M.C."/>
            <person name="Ball S.G."/>
            <person name="Gile G.H."/>
            <person name="Hirakawa Y."/>
            <person name="Hopkins J.F."/>
            <person name="Kuo A."/>
            <person name="Rensing S.A."/>
            <person name="Schmutz J."/>
            <person name="Symeonidi A."/>
            <person name="Elias M."/>
            <person name="Eveleigh R.J."/>
            <person name="Herman E.K."/>
            <person name="Klute M.J."/>
            <person name="Nakayama T."/>
            <person name="Obornik M."/>
            <person name="Reyes-Prieto A."/>
            <person name="Armbrust E.V."/>
            <person name="Aves S.J."/>
            <person name="Beiko R.G."/>
            <person name="Coutinho P."/>
            <person name="Dacks J.B."/>
            <person name="Durnford D.G."/>
            <person name="Fast N.M."/>
            <person name="Green B.R."/>
            <person name="Grisdale C.J."/>
            <person name="Hempel F."/>
            <person name="Henrissat B."/>
            <person name="Hoppner M.P."/>
            <person name="Ishida K."/>
            <person name="Kim E."/>
            <person name="Koreny L."/>
            <person name="Kroth P.G."/>
            <person name="Liu Y."/>
            <person name="Malik S.B."/>
            <person name="Maier U.G."/>
            <person name="McRose D."/>
            <person name="Mock T."/>
            <person name="Neilson J.A."/>
            <person name="Onodera N.T."/>
            <person name="Poole A.M."/>
            <person name="Pritham E.J."/>
            <person name="Richards T.A."/>
            <person name="Rocap G."/>
            <person name="Roy S.W."/>
            <person name="Sarai C."/>
            <person name="Schaack S."/>
            <person name="Shirato S."/>
            <person name="Slamovits C.H."/>
            <person name="Spencer D.F."/>
            <person name="Suzuki S."/>
            <person name="Worden A.Z."/>
            <person name="Zauner S."/>
            <person name="Barry K."/>
            <person name="Bell C."/>
            <person name="Bharti A.K."/>
            <person name="Crow J.A."/>
            <person name="Grimwood J."/>
            <person name="Kramer R."/>
            <person name="Lindquist E."/>
            <person name="Lucas S."/>
            <person name="Salamov A."/>
            <person name="McFadden G.I."/>
            <person name="Lane C.E."/>
            <person name="Keeling P.J."/>
            <person name="Gray M.W."/>
            <person name="Grigoriev I.V."/>
            <person name="Archibald J.M."/>
        </authorList>
    </citation>
    <scope>NUCLEOTIDE SEQUENCE</scope>
    <source>
        <strain evidence="10 12">CCMP2712</strain>
    </source>
</reference>
<evidence type="ECO:0000256" key="8">
    <source>
        <dbReference type="ARBA" id="ARBA00023136"/>
    </source>
</evidence>
<dbReference type="InterPro" id="IPR003593">
    <property type="entry name" value="AAA+_ATPase"/>
</dbReference>
<dbReference type="GO" id="GO:0005524">
    <property type="term" value="F:ATP binding"/>
    <property type="evidence" value="ECO:0007669"/>
    <property type="project" value="UniProtKB-KW"/>
</dbReference>
<dbReference type="PROSITE" id="PS50893">
    <property type="entry name" value="ABC_TRANSPORTER_2"/>
    <property type="match status" value="1"/>
</dbReference>
<name>L1JI93_GUITC</name>
<evidence type="ECO:0000256" key="6">
    <source>
        <dbReference type="ARBA" id="ARBA00022840"/>
    </source>
</evidence>
<feature type="domain" description="ABC transporter" evidence="9">
    <location>
        <begin position="26"/>
        <end position="268"/>
    </location>
</feature>
<dbReference type="RefSeq" id="XP_005834775.1">
    <property type="nucleotide sequence ID" value="XM_005834718.1"/>
</dbReference>
<evidence type="ECO:0000256" key="2">
    <source>
        <dbReference type="ARBA" id="ARBA00004229"/>
    </source>
</evidence>
<dbReference type="PROSITE" id="PS00211">
    <property type="entry name" value="ABC_TRANSPORTER_1"/>
    <property type="match status" value="1"/>
</dbReference>
<dbReference type="GO" id="GO:0140359">
    <property type="term" value="F:ABC-type transporter activity"/>
    <property type="evidence" value="ECO:0007669"/>
    <property type="project" value="InterPro"/>
</dbReference>
<dbReference type="GeneID" id="17304570"/>
<dbReference type="HOGENOM" id="CLU_000604_57_9_1"/>
<keyword evidence="12" id="KW-1185">Reference proteome</keyword>